<dbReference type="FunFam" id="3.10.129.10:FF:000012">
    <property type="entry name" value="Acyl-coenzyme A thioesterase 9, mitochondrial"/>
    <property type="match status" value="1"/>
</dbReference>
<gene>
    <name evidence="6" type="ORF">FSP39_018538</name>
</gene>
<sequence>MVIWADMEQFENVSKSTAACKLNGYLGGYRTVEQFENVSKSTVACKLNGYLGGYGAMEQFENVRKSTVACKLNGYLGGYGMVEQFENLSLLAHQHDQSSLALRALFSRTVIADLGKKQFSTSSINYAGNPVIITINQARELLKDLVGANRVYGAELDRHLPEDAGTLVLSQNDLPVRKPSDSFRQAIIPLSDAVERQKYITTNQGIRFGRILENLDTFAVLISYTHATTDDSKKFPISIVTALVDRIELTHVLSQDRDIKMTGNVTWAGTSSMEITMNLEQEDDDGWVPYLVAKFLMVARNPITKKSAPINPLQPETDEEKRLFEEGAVSKAKRQEEAHKNLLRMPPDEEERVTVHEKFLQTLDLGSRTFKVRVKPENSVWMEDTVLKNIHICFPEQRNLYNKIFGGYLMRKAYELAWANASLYCKSRPFVKVVDDIAFLRPVEIGQLLFMSSQVVYTKDSFLQVKVHAEVVHPTQGVHFTTNDFHFTFDTKLVNLPSVMPKTYAESMLYLDGKRHLES</sequence>
<dbReference type="CDD" id="cd03442">
    <property type="entry name" value="BFIT_BACH"/>
    <property type="match status" value="2"/>
</dbReference>
<keyword evidence="4" id="KW-0809">Transit peptide</keyword>
<reference evidence="6" key="1">
    <citation type="submission" date="2019-08" db="EMBL/GenBank/DDBJ databases">
        <title>The improved chromosome-level genome for the pearl oyster Pinctada fucata martensii using PacBio sequencing and Hi-C.</title>
        <authorList>
            <person name="Zheng Z."/>
        </authorList>
    </citation>
    <scope>NUCLEOTIDE SEQUENCE</scope>
    <source>
        <strain evidence="6">ZZ-2019</strain>
        <tissue evidence="6">Adductor muscle</tissue>
    </source>
</reference>
<dbReference type="SUPFAM" id="SSF54637">
    <property type="entry name" value="Thioesterase/thiol ester dehydrase-isomerase"/>
    <property type="match status" value="2"/>
</dbReference>
<organism evidence="6 7">
    <name type="scientific">Pinctada imbricata</name>
    <name type="common">Atlantic pearl-oyster</name>
    <name type="synonym">Pinctada martensii</name>
    <dbReference type="NCBI Taxonomy" id="66713"/>
    <lineage>
        <taxon>Eukaryota</taxon>
        <taxon>Metazoa</taxon>
        <taxon>Spiralia</taxon>
        <taxon>Lophotrochozoa</taxon>
        <taxon>Mollusca</taxon>
        <taxon>Bivalvia</taxon>
        <taxon>Autobranchia</taxon>
        <taxon>Pteriomorphia</taxon>
        <taxon>Pterioida</taxon>
        <taxon>Pterioidea</taxon>
        <taxon>Pteriidae</taxon>
        <taxon>Pinctada</taxon>
    </lineage>
</organism>
<dbReference type="InterPro" id="IPR029069">
    <property type="entry name" value="HotDog_dom_sf"/>
</dbReference>
<dbReference type="PANTHER" id="PTHR12655:SF0">
    <property type="entry name" value="ACYL-COENZYME A THIOESTERASE 9, MITOCHONDRIAL"/>
    <property type="match status" value="1"/>
</dbReference>
<dbReference type="Pfam" id="PF03061">
    <property type="entry name" value="4HBT"/>
    <property type="match status" value="1"/>
</dbReference>
<dbReference type="AlphaFoldDB" id="A0AA89BT74"/>
<dbReference type="PROSITE" id="PS51770">
    <property type="entry name" value="HOTDOG_ACOT"/>
    <property type="match status" value="2"/>
</dbReference>
<evidence type="ECO:0000259" key="5">
    <source>
        <dbReference type="PROSITE" id="PS51770"/>
    </source>
</evidence>
<dbReference type="Pfam" id="PF20939">
    <property type="entry name" value="MsrA_helical"/>
    <property type="match status" value="1"/>
</dbReference>
<keyword evidence="7" id="KW-1185">Reference proteome</keyword>
<proteinExistence type="inferred from homology"/>
<feature type="domain" description="HotDog ACOT-type" evidence="5">
    <location>
        <begin position="383"/>
        <end position="495"/>
    </location>
</feature>
<dbReference type="EMBL" id="VSWD01000012">
    <property type="protein sequence ID" value="KAK3086446.1"/>
    <property type="molecule type" value="Genomic_DNA"/>
</dbReference>
<dbReference type="GO" id="GO:0006637">
    <property type="term" value="P:acyl-CoA metabolic process"/>
    <property type="evidence" value="ECO:0007669"/>
    <property type="project" value="TreeGrafter"/>
</dbReference>
<dbReference type="InterPro" id="IPR006683">
    <property type="entry name" value="Thioestr_dom"/>
</dbReference>
<evidence type="ECO:0000256" key="1">
    <source>
        <dbReference type="ARBA" id="ARBA00010458"/>
    </source>
</evidence>
<dbReference type="Proteomes" id="UP001186944">
    <property type="component" value="Unassembled WGS sequence"/>
</dbReference>
<dbReference type="Gene3D" id="3.10.129.10">
    <property type="entry name" value="Hotdog Thioesterase"/>
    <property type="match status" value="2"/>
</dbReference>
<dbReference type="InterPro" id="IPR049006">
    <property type="entry name" value="MsrA_helical"/>
</dbReference>
<comment type="caution">
    <text evidence="6">The sequence shown here is derived from an EMBL/GenBank/DDBJ whole genome shotgun (WGS) entry which is preliminary data.</text>
</comment>
<evidence type="ECO:0000256" key="4">
    <source>
        <dbReference type="ARBA" id="ARBA00022946"/>
    </source>
</evidence>
<name>A0AA89BT74_PINIB</name>
<evidence type="ECO:0000256" key="3">
    <source>
        <dbReference type="ARBA" id="ARBA00022801"/>
    </source>
</evidence>
<feature type="domain" description="HotDog ACOT-type" evidence="5">
    <location>
        <begin position="184"/>
        <end position="303"/>
    </location>
</feature>
<keyword evidence="2" id="KW-0677">Repeat</keyword>
<protein>
    <recommendedName>
        <fullName evidence="5">HotDog ACOT-type domain-containing protein</fullName>
    </recommendedName>
</protein>
<accession>A0AA89BT74</accession>
<dbReference type="GO" id="GO:0047617">
    <property type="term" value="F:fatty acyl-CoA hydrolase activity"/>
    <property type="evidence" value="ECO:0007669"/>
    <property type="project" value="TreeGrafter"/>
</dbReference>
<dbReference type="PANTHER" id="PTHR12655">
    <property type="entry name" value="ACYL-COA THIOESTERASE"/>
    <property type="match status" value="1"/>
</dbReference>
<dbReference type="GO" id="GO:0005739">
    <property type="term" value="C:mitochondrion"/>
    <property type="evidence" value="ECO:0007669"/>
    <property type="project" value="TreeGrafter"/>
</dbReference>
<keyword evidence="3" id="KW-0378">Hydrolase</keyword>
<comment type="similarity">
    <text evidence="1">Belongs to the acyl coenzyme A hydrolase family.</text>
</comment>
<evidence type="ECO:0000313" key="7">
    <source>
        <dbReference type="Proteomes" id="UP001186944"/>
    </source>
</evidence>
<evidence type="ECO:0000313" key="6">
    <source>
        <dbReference type="EMBL" id="KAK3086446.1"/>
    </source>
</evidence>
<dbReference type="InterPro" id="IPR033120">
    <property type="entry name" value="HOTDOG_ACOT"/>
</dbReference>
<evidence type="ECO:0000256" key="2">
    <source>
        <dbReference type="ARBA" id="ARBA00022737"/>
    </source>
</evidence>